<feature type="binding site" evidence="7">
    <location>
        <position position="366"/>
    </location>
    <ligand>
        <name>ATP</name>
        <dbReference type="ChEBI" id="CHEBI:30616"/>
    </ligand>
</feature>
<evidence type="ECO:0000256" key="8">
    <source>
        <dbReference type="SAM" id="MobiDB-lite"/>
    </source>
</evidence>
<proteinExistence type="inferred from homology"/>
<evidence type="ECO:0000256" key="1">
    <source>
        <dbReference type="ARBA" id="ARBA00008867"/>
    </source>
</evidence>
<name>A0A8X7NNZ9_CANPA</name>
<reference evidence="10" key="1">
    <citation type="submission" date="2020-03" db="EMBL/GenBank/DDBJ databases">
        <title>FDA dAtabase for Regulatory Grade micrObial Sequences (FDA-ARGOS): Supporting development and validation of Infectious Disease Dx tests.</title>
        <authorList>
            <person name="Campos J."/>
            <person name="Goldberg B."/>
            <person name="Tallon L."/>
            <person name="Sadzewicz L."/>
            <person name="Vavikolanu K."/>
            <person name="Mehta A."/>
            <person name="Aluvathingal J."/>
            <person name="Nadendla S."/>
            <person name="Nandy P."/>
            <person name="Geyer C."/>
            <person name="Yan Y."/>
            <person name="Sichtig H."/>
        </authorList>
    </citation>
    <scope>NUCLEOTIDE SEQUENCE [LARGE SCALE GENOMIC DNA]</scope>
    <source>
        <strain evidence="10">FDAARGOS_652</strain>
    </source>
</reference>
<dbReference type="InterPro" id="IPR000719">
    <property type="entry name" value="Prot_kinase_dom"/>
</dbReference>
<evidence type="ECO:0000313" key="11">
    <source>
        <dbReference type="Proteomes" id="UP000590412"/>
    </source>
</evidence>
<dbReference type="EMBL" id="JABWAB010000001">
    <property type="protein sequence ID" value="KAF6059164.1"/>
    <property type="molecule type" value="Genomic_DNA"/>
</dbReference>
<feature type="compositionally biased region" description="Polar residues" evidence="8">
    <location>
        <begin position="168"/>
        <end position="183"/>
    </location>
</feature>
<keyword evidence="4 7" id="KW-0547">Nucleotide-binding</keyword>
<evidence type="ECO:0000313" key="10">
    <source>
        <dbReference type="EMBL" id="KAF6059164.1"/>
    </source>
</evidence>
<dbReference type="PROSITE" id="PS00107">
    <property type="entry name" value="PROTEIN_KINASE_ATP"/>
    <property type="match status" value="1"/>
</dbReference>
<feature type="compositionally biased region" description="Polar residues" evidence="8">
    <location>
        <begin position="145"/>
        <end position="160"/>
    </location>
</feature>
<feature type="compositionally biased region" description="Low complexity" evidence="8">
    <location>
        <begin position="106"/>
        <end position="123"/>
    </location>
</feature>
<dbReference type="Proteomes" id="UP000590412">
    <property type="component" value="Unassembled WGS sequence"/>
</dbReference>
<gene>
    <name evidence="10" type="ORF">FOB60_000746</name>
</gene>
<comment type="similarity">
    <text evidence="1">Belongs to the protein kinase superfamily. CMGC Ser/Thr protein kinase family. MNB/DYRK subfamily.</text>
</comment>
<dbReference type="InterPro" id="IPR017441">
    <property type="entry name" value="Protein_kinase_ATP_BS"/>
</dbReference>
<keyword evidence="3" id="KW-0808">Transferase</keyword>
<dbReference type="GO" id="GO:0005524">
    <property type="term" value="F:ATP binding"/>
    <property type="evidence" value="ECO:0007669"/>
    <property type="project" value="UniProtKB-UniRule"/>
</dbReference>
<evidence type="ECO:0000256" key="6">
    <source>
        <dbReference type="ARBA" id="ARBA00022840"/>
    </source>
</evidence>
<dbReference type="OrthoDB" id="9332038at2759"/>
<dbReference type="PROSITE" id="PS50011">
    <property type="entry name" value="PROTEIN_KINASE_DOM"/>
    <property type="match status" value="1"/>
</dbReference>
<dbReference type="GO" id="GO:0004674">
    <property type="term" value="F:protein serine/threonine kinase activity"/>
    <property type="evidence" value="ECO:0007669"/>
    <property type="project" value="UniProtKB-KW"/>
</dbReference>
<dbReference type="InterPro" id="IPR008271">
    <property type="entry name" value="Ser/Thr_kinase_AS"/>
</dbReference>
<evidence type="ECO:0000256" key="5">
    <source>
        <dbReference type="ARBA" id="ARBA00022777"/>
    </source>
</evidence>
<evidence type="ECO:0000256" key="4">
    <source>
        <dbReference type="ARBA" id="ARBA00022741"/>
    </source>
</evidence>
<evidence type="ECO:0000256" key="2">
    <source>
        <dbReference type="ARBA" id="ARBA00022527"/>
    </source>
</evidence>
<dbReference type="GO" id="GO:0005737">
    <property type="term" value="C:cytoplasm"/>
    <property type="evidence" value="ECO:0007669"/>
    <property type="project" value="TreeGrafter"/>
</dbReference>
<accession>A0A8X7NNZ9</accession>
<dbReference type="Pfam" id="PF00069">
    <property type="entry name" value="Pkinase"/>
    <property type="match status" value="1"/>
</dbReference>
<dbReference type="InterPro" id="IPR050494">
    <property type="entry name" value="Ser_Thr_dual-spec_kinase"/>
</dbReference>
<dbReference type="Gene3D" id="3.30.200.20">
    <property type="entry name" value="Phosphorylase Kinase, domain 1"/>
    <property type="match status" value="1"/>
</dbReference>
<protein>
    <submittedName>
        <fullName evidence="10">Protein kinase domain family protein</fullName>
    </submittedName>
</protein>
<evidence type="ECO:0000256" key="3">
    <source>
        <dbReference type="ARBA" id="ARBA00022679"/>
    </source>
</evidence>
<dbReference type="GO" id="GO:0005856">
    <property type="term" value="C:cytoskeleton"/>
    <property type="evidence" value="ECO:0007669"/>
    <property type="project" value="TreeGrafter"/>
</dbReference>
<feature type="compositionally biased region" description="Polar residues" evidence="8">
    <location>
        <begin position="211"/>
        <end position="224"/>
    </location>
</feature>
<keyword evidence="5 10" id="KW-0418">Kinase</keyword>
<keyword evidence="2" id="KW-0723">Serine/threonine-protein kinase</keyword>
<dbReference type="InterPro" id="IPR011009">
    <property type="entry name" value="Kinase-like_dom_sf"/>
</dbReference>
<dbReference type="PROSITE" id="PS00108">
    <property type="entry name" value="PROTEIN_KINASE_ST"/>
    <property type="match status" value="1"/>
</dbReference>
<keyword evidence="6 7" id="KW-0067">ATP-binding</keyword>
<comment type="caution">
    <text evidence="10">The sequence shown here is derived from an EMBL/GenBank/DDBJ whole genome shotgun (WGS) entry which is preliminary data.</text>
</comment>
<dbReference type="AlphaFoldDB" id="A0A8X7NNZ9"/>
<sequence>MTFFEDQFSCIDINKSPRRRKVYPQHLYPNEQAQAHYNTQPAHFETPKRQSNSEIKSQSTVRQQHRVQSDNDLATCPHSETAISKKDFQFSFMRATSSSLQKRQGSNSYNSLLTSSNTANSSYAKKRHEYTRHLSHNHRGRRIASGQNILKSDNTISNQPFELEYLNDSPSKSSRSKENTVPNDKSPPKPRRHVTQPISCPSDVFQRLYTPKSNPGYTKPQSLKASIPKSGNGAKVQTIGELYNILFRKDARLFRCSRHDPSASSMQRPVDVNTISLNSLNIYERGEIIRKDGVYYVPTSHERNINLKSYGNNFGFDDNGGNYIVLLDDHINYRFQILQNIGKGSFGNVVLAKDHKFKGDNLVAIKIINNNFNSSIQSVNEIKMLKHMKTRQHENLIEFYEHFNFRSHICIVTEVLSLNLYSVLEITQFRGFSFDLIKKFTKQILCGLGYLHSLKIVHCDMKPENIMIKLPEHPQDESLVVKIIDFGSSCFEDKKTFTYIQSRFYRAPEIILGANYDNKIDIWSLGCLLSELFTGSPLIAGKNEIDQIGLMLEMFGAPKSATILKMRSQLTRNLHHSSDKVALTLSSPTEKQIKKTLLYKIFDLNGKISMSILNHYKTATNSTKKQFKLNSKSLEVCLGVGSLSSTCAKAFINLLQRALVWEPSDRASVDELLRDEFLA</sequence>
<feature type="compositionally biased region" description="Basic residues" evidence="8">
    <location>
        <begin position="124"/>
        <end position="142"/>
    </location>
</feature>
<organism evidence="10 11">
    <name type="scientific">Candida parapsilosis</name>
    <name type="common">Yeast</name>
    <dbReference type="NCBI Taxonomy" id="5480"/>
    <lineage>
        <taxon>Eukaryota</taxon>
        <taxon>Fungi</taxon>
        <taxon>Dikarya</taxon>
        <taxon>Ascomycota</taxon>
        <taxon>Saccharomycotina</taxon>
        <taxon>Pichiomycetes</taxon>
        <taxon>Debaryomycetaceae</taxon>
        <taxon>Candida/Lodderomyces clade</taxon>
        <taxon>Candida</taxon>
    </lineage>
</organism>
<feature type="region of interest" description="Disordered" evidence="8">
    <location>
        <begin position="99"/>
        <end position="233"/>
    </location>
</feature>
<dbReference type="SMART" id="SM00220">
    <property type="entry name" value="S_TKc"/>
    <property type="match status" value="1"/>
</dbReference>
<dbReference type="Gene3D" id="1.10.510.10">
    <property type="entry name" value="Transferase(Phosphotransferase) domain 1"/>
    <property type="match status" value="1"/>
</dbReference>
<dbReference type="PANTHER" id="PTHR24058">
    <property type="entry name" value="DUAL SPECIFICITY PROTEIN KINASE"/>
    <property type="match status" value="1"/>
</dbReference>
<evidence type="ECO:0000256" key="7">
    <source>
        <dbReference type="PROSITE-ProRule" id="PRU10141"/>
    </source>
</evidence>
<feature type="domain" description="Protein kinase" evidence="9">
    <location>
        <begin position="335"/>
        <end position="678"/>
    </location>
</feature>
<dbReference type="GO" id="GO:0030447">
    <property type="term" value="P:filamentous growth"/>
    <property type="evidence" value="ECO:0007669"/>
    <property type="project" value="UniProtKB-ARBA"/>
</dbReference>
<evidence type="ECO:0000259" key="9">
    <source>
        <dbReference type="PROSITE" id="PS50011"/>
    </source>
</evidence>
<dbReference type="SUPFAM" id="SSF56112">
    <property type="entry name" value="Protein kinase-like (PK-like)"/>
    <property type="match status" value="1"/>
</dbReference>
<dbReference type="PANTHER" id="PTHR24058:SF22">
    <property type="entry name" value="DUAL SPECIFICITY TYROSINE-PHOSPHORYLATION-REGULATED KINASE 4"/>
    <property type="match status" value="1"/>
</dbReference>